<gene>
    <name evidence="1" type="ORF">H5410_037218</name>
</gene>
<organism evidence="1 2">
    <name type="scientific">Solanum commersonii</name>
    <name type="common">Commerson's wild potato</name>
    <name type="synonym">Commerson's nightshade</name>
    <dbReference type="NCBI Taxonomy" id="4109"/>
    <lineage>
        <taxon>Eukaryota</taxon>
        <taxon>Viridiplantae</taxon>
        <taxon>Streptophyta</taxon>
        <taxon>Embryophyta</taxon>
        <taxon>Tracheophyta</taxon>
        <taxon>Spermatophyta</taxon>
        <taxon>Magnoliopsida</taxon>
        <taxon>eudicotyledons</taxon>
        <taxon>Gunneridae</taxon>
        <taxon>Pentapetalae</taxon>
        <taxon>asterids</taxon>
        <taxon>lamiids</taxon>
        <taxon>Solanales</taxon>
        <taxon>Solanaceae</taxon>
        <taxon>Solanoideae</taxon>
        <taxon>Solaneae</taxon>
        <taxon>Solanum</taxon>
    </lineage>
</organism>
<protein>
    <submittedName>
        <fullName evidence="1">Uncharacterized protein</fullName>
    </submittedName>
</protein>
<evidence type="ECO:0000313" key="1">
    <source>
        <dbReference type="EMBL" id="KAG5595986.1"/>
    </source>
</evidence>
<keyword evidence="2" id="KW-1185">Reference proteome</keyword>
<reference evidence="1 2" key="1">
    <citation type="submission" date="2020-09" db="EMBL/GenBank/DDBJ databases">
        <title>De no assembly of potato wild relative species, Solanum commersonii.</title>
        <authorList>
            <person name="Cho K."/>
        </authorList>
    </citation>
    <scope>NUCLEOTIDE SEQUENCE [LARGE SCALE GENOMIC DNA]</scope>
    <source>
        <strain evidence="1">LZ3.2</strain>
        <tissue evidence="1">Leaf</tissue>
    </source>
</reference>
<dbReference type="EMBL" id="JACXVP010000007">
    <property type="protein sequence ID" value="KAG5595986.1"/>
    <property type="molecule type" value="Genomic_DNA"/>
</dbReference>
<dbReference type="Proteomes" id="UP000824120">
    <property type="component" value="Chromosome 7"/>
</dbReference>
<accession>A0A9J5Y7E3</accession>
<sequence>MSKLSDKPWWTRTNFGLFSVKSAWNLIRKREEETKFYKKIWVWKKKISVATLMAQWYPKISHLCGCYVIPVDETVDHLFVKREVADFVCLHFSGAAGLSGP</sequence>
<name>A0A9J5Y7E3_SOLCO</name>
<dbReference type="AlphaFoldDB" id="A0A9J5Y7E3"/>
<comment type="caution">
    <text evidence="1">The sequence shown here is derived from an EMBL/GenBank/DDBJ whole genome shotgun (WGS) entry which is preliminary data.</text>
</comment>
<proteinExistence type="predicted"/>
<evidence type="ECO:0000313" key="2">
    <source>
        <dbReference type="Proteomes" id="UP000824120"/>
    </source>
</evidence>